<evidence type="ECO:0000313" key="1">
    <source>
        <dbReference type="EMBL" id="SVB78035.1"/>
    </source>
</evidence>
<organism evidence="1">
    <name type="scientific">marine metagenome</name>
    <dbReference type="NCBI Taxonomy" id="408172"/>
    <lineage>
        <taxon>unclassified sequences</taxon>
        <taxon>metagenomes</taxon>
        <taxon>ecological metagenomes</taxon>
    </lineage>
</organism>
<dbReference type="InterPro" id="IPR013785">
    <property type="entry name" value="Aldolase_TIM"/>
</dbReference>
<sequence>QDSSDYPLRFRVSMESFEEEANDIIRGKNAYRKAVAGIECLAQVGFSPTLTITRTWEEDQDAEMELQFVEFLRSHGVPKPQIKILPGFLLGKLAENERPYNDDERVTEKCFENFDITQLQCATSRMATGEGVYVCPILVDNPKARMGNNIEETLRPFPLSHSACYTCRVTGMTCKSSS</sequence>
<evidence type="ECO:0008006" key="2">
    <source>
        <dbReference type="Google" id="ProtNLM"/>
    </source>
</evidence>
<dbReference type="Gene3D" id="3.20.20.70">
    <property type="entry name" value="Aldolase class I"/>
    <property type="match status" value="1"/>
</dbReference>
<dbReference type="AlphaFoldDB" id="A0A382GT58"/>
<dbReference type="EMBL" id="UINC01057167">
    <property type="protein sequence ID" value="SVB78035.1"/>
    <property type="molecule type" value="Genomic_DNA"/>
</dbReference>
<accession>A0A382GT58</accession>
<dbReference type="InterPro" id="IPR058240">
    <property type="entry name" value="rSAM_sf"/>
</dbReference>
<reference evidence="1" key="1">
    <citation type="submission" date="2018-05" db="EMBL/GenBank/DDBJ databases">
        <authorList>
            <person name="Lanie J.A."/>
            <person name="Ng W.-L."/>
            <person name="Kazmierczak K.M."/>
            <person name="Andrzejewski T.M."/>
            <person name="Davidsen T.M."/>
            <person name="Wayne K.J."/>
            <person name="Tettelin H."/>
            <person name="Glass J.I."/>
            <person name="Rusch D."/>
            <person name="Podicherti R."/>
            <person name="Tsui H.-C.T."/>
            <person name="Winkler M.E."/>
        </authorList>
    </citation>
    <scope>NUCLEOTIDE SEQUENCE</scope>
</reference>
<protein>
    <recommendedName>
        <fullName evidence="2">Radical SAM core domain-containing protein</fullName>
    </recommendedName>
</protein>
<dbReference type="SUPFAM" id="SSF102114">
    <property type="entry name" value="Radical SAM enzymes"/>
    <property type="match status" value="1"/>
</dbReference>
<proteinExistence type="predicted"/>
<name>A0A382GT58_9ZZZZ</name>
<feature type="non-terminal residue" evidence="1">
    <location>
        <position position="1"/>
    </location>
</feature>
<gene>
    <name evidence="1" type="ORF">METZ01_LOCUS230889</name>
</gene>